<organism evidence="1 2">
    <name type="scientific">Miscanthus lutarioriparius</name>
    <dbReference type="NCBI Taxonomy" id="422564"/>
    <lineage>
        <taxon>Eukaryota</taxon>
        <taxon>Viridiplantae</taxon>
        <taxon>Streptophyta</taxon>
        <taxon>Embryophyta</taxon>
        <taxon>Tracheophyta</taxon>
        <taxon>Spermatophyta</taxon>
        <taxon>Magnoliopsida</taxon>
        <taxon>Liliopsida</taxon>
        <taxon>Poales</taxon>
        <taxon>Poaceae</taxon>
        <taxon>PACMAD clade</taxon>
        <taxon>Panicoideae</taxon>
        <taxon>Andropogonodae</taxon>
        <taxon>Andropogoneae</taxon>
        <taxon>Saccharinae</taxon>
        <taxon>Miscanthus</taxon>
    </lineage>
</organism>
<evidence type="ECO:0000313" key="1">
    <source>
        <dbReference type="EMBL" id="CAD6341237.1"/>
    </source>
</evidence>
<sequence length="121" mass="12890">MVLQATWMQWGAVCPSDAVDAIADSHTRLLRHVCCLLGAGVTSRVSPVGCQWRREAGRRLEGGRLVVGTRPFSSIWDVASSYLPGWSPHELLAMATAVGAASSQIRATSGPLQENRGLSSS</sequence>
<reference evidence="1" key="1">
    <citation type="submission" date="2020-10" db="EMBL/GenBank/DDBJ databases">
        <authorList>
            <person name="Han B."/>
            <person name="Lu T."/>
            <person name="Zhao Q."/>
            <person name="Huang X."/>
            <person name="Zhao Y."/>
        </authorList>
    </citation>
    <scope>NUCLEOTIDE SEQUENCE</scope>
</reference>
<evidence type="ECO:0000313" key="2">
    <source>
        <dbReference type="Proteomes" id="UP000604825"/>
    </source>
</evidence>
<accession>A0A811SK28</accession>
<keyword evidence="2" id="KW-1185">Reference proteome</keyword>
<name>A0A811SK28_9POAL</name>
<dbReference type="Proteomes" id="UP000604825">
    <property type="component" value="Unassembled WGS sequence"/>
</dbReference>
<dbReference type="AlphaFoldDB" id="A0A811SK28"/>
<gene>
    <name evidence="1" type="ORF">NCGR_LOCUS65335</name>
</gene>
<protein>
    <submittedName>
        <fullName evidence="1">Uncharacterized protein</fullName>
    </submittedName>
</protein>
<dbReference type="EMBL" id="CAJGYO010000164">
    <property type="protein sequence ID" value="CAD6341237.1"/>
    <property type="molecule type" value="Genomic_DNA"/>
</dbReference>
<comment type="caution">
    <text evidence="1">The sequence shown here is derived from an EMBL/GenBank/DDBJ whole genome shotgun (WGS) entry which is preliminary data.</text>
</comment>
<proteinExistence type="predicted"/>